<protein>
    <submittedName>
        <fullName evidence="2">Uncharacterized protein</fullName>
    </submittedName>
</protein>
<feature type="transmembrane region" description="Helical" evidence="1">
    <location>
        <begin position="12"/>
        <end position="36"/>
    </location>
</feature>
<reference evidence="2 3" key="1">
    <citation type="submission" date="2020-08" db="EMBL/GenBank/DDBJ databases">
        <authorList>
            <person name="Liu C."/>
            <person name="Sun Q."/>
        </authorList>
    </citation>
    <scope>NUCLEOTIDE SEQUENCE [LARGE SCALE GENOMIC DNA]</scope>
    <source>
        <strain evidence="2 3">N22</strain>
    </source>
</reference>
<evidence type="ECO:0000313" key="3">
    <source>
        <dbReference type="Proteomes" id="UP000587396"/>
    </source>
</evidence>
<accession>A0A842JE75</accession>
<dbReference type="AlphaFoldDB" id="A0A842JE75"/>
<name>A0A842JE75_9ACTN</name>
<proteinExistence type="predicted"/>
<keyword evidence="1" id="KW-0812">Transmembrane</keyword>
<evidence type="ECO:0000256" key="1">
    <source>
        <dbReference type="SAM" id="Phobius"/>
    </source>
</evidence>
<dbReference type="EMBL" id="JACMSE010000011">
    <property type="protein sequence ID" value="MBC2890313.1"/>
    <property type="molecule type" value="Genomic_DNA"/>
</dbReference>
<evidence type="ECO:0000313" key="2">
    <source>
        <dbReference type="EMBL" id="MBC2890313.1"/>
    </source>
</evidence>
<dbReference type="Proteomes" id="UP000587396">
    <property type="component" value="Unassembled WGS sequence"/>
</dbReference>
<organism evidence="2 3">
    <name type="scientific">Gordonibacter massiliensis</name>
    <name type="common">ex Traore et al. 2017</name>
    <dbReference type="NCBI Taxonomy" id="1841863"/>
    <lineage>
        <taxon>Bacteria</taxon>
        <taxon>Bacillati</taxon>
        <taxon>Actinomycetota</taxon>
        <taxon>Coriobacteriia</taxon>
        <taxon>Eggerthellales</taxon>
        <taxon>Eggerthellaceae</taxon>
        <taxon>Gordonibacter</taxon>
    </lineage>
</organism>
<feature type="transmembrane region" description="Helical" evidence="1">
    <location>
        <begin position="106"/>
        <end position="127"/>
    </location>
</feature>
<gene>
    <name evidence="2" type="ORF">H7313_13320</name>
</gene>
<keyword evidence="3" id="KW-1185">Reference proteome</keyword>
<comment type="caution">
    <text evidence="2">The sequence shown here is derived from an EMBL/GenBank/DDBJ whole genome shotgun (WGS) entry which is preliminary data.</text>
</comment>
<sequence>MSVWQVWLRRLCIVMIVWAVLELAFGVVFWTVGSLVEGARIAGVELRSIAASVGSTALVSAAFNLVIGMLGIRGARNPYKISLFFWITLADAVLTAWAMASNISSGIIDVTGIVSGLFIIALAVCTWQVRGQTGYFDEHP</sequence>
<feature type="transmembrane region" description="Helical" evidence="1">
    <location>
        <begin position="83"/>
        <end position="100"/>
    </location>
</feature>
<keyword evidence="1" id="KW-0472">Membrane</keyword>
<feature type="transmembrane region" description="Helical" evidence="1">
    <location>
        <begin position="48"/>
        <end position="71"/>
    </location>
</feature>
<keyword evidence="1" id="KW-1133">Transmembrane helix</keyword>